<evidence type="ECO:0000256" key="2">
    <source>
        <dbReference type="ARBA" id="ARBA00007089"/>
    </source>
</evidence>
<dbReference type="InterPro" id="IPR037136">
    <property type="entry name" value="RNA3'_phos_cyclase_dom_sf"/>
</dbReference>
<comment type="caution">
    <text evidence="7">The sequence shown here is derived from an EMBL/GenBank/DDBJ whole genome shotgun (WGS) entry which is preliminary data.</text>
</comment>
<name>A0ABQ6M8J6_9STRA</name>
<dbReference type="InterPro" id="IPR013792">
    <property type="entry name" value="RNA3'P_cycl/enolpyr_Trfase_a/b"/>
</dbReference>
<dbReference type="Gene3D" id="3.30.360.20">
    <property type="entry name" value="RNA 3'-terminal phosphate cyclase, insert domain"/>
    <property type="match status" value="1"/>
</dbReference>
<dbReference type="InterPro" id="IPR000228">
    <property type="entry name" value="RNA3'_term_phos_cyc"/>
</dbReference>
<dbReference type="NCBIfam" id="TIGR03400">
    <property type="entry name" value="18S_RNA_Rcl1p"/>
    <property type="match status" value="1"/>
</dbReference>
<evidence type="ECO:0000313" key="8">
    <source>
        <dbReference type="Proteomes" id="UP001165060"/>
    </source>
</evidence>
<comment type="similarity">
    <text evidence="2">Belongs to the RNA 3'-terminal cyclase family. Type 2 subfamily.</text>
</comment>
<dbReference type="EMBL" id="BRYB01003846">
    <property type="protein sequence ID" value="GMI21696.1"/>
    <property type="molecule type" value="Genomic_DNA"/>
</dbReference>
<evidence type="ECO:0000259" key="6">
    <source>
        <dbReference type="Pfam" id="PF05189"/>
    </source>
</evidence>
<dbReference type="Pfam" id="PF05189">
    <property type="entry name" value="RTC_insert"/>
    <property type="match status" value="1"/>
</dbReference>
<comment type="subcellular location">
    <subcellularLocation>
        <location evidence="1">Nucleus</location>
        <location evidence="1">Nucleolus</location>
    </subcellularLocation>
</comment>
<evidence type="ECO:0000313" key="7">
    <source>
        <dbReference type="EMBL" id="GMI21696.1"/>
    </source>
</evidence>
<evidence type="ECO:0000259" key="5">
    <source>
        <dbReference type="Pfam" id="PF01137"/>
    </source>
</evidence>
<dbReference type="PANTHER" id="PTHR11096:SF1">
    <property type="entry name" value="RNA 3'-TERMINAL PHOSPHATE CYCLASE-LIKE PROTEIN"/>
    <property type="match status" value="1"/>
</dbReference>
<dbReference type="Proteomes" id="UP001165060">
    <property type="component" value="Unassembled WGS sequence"/>
</dbReference>
<dbReference type="InterPro" id="IPR016443">
    <property type="entry name" value="RNA3'_term_phos_cyc_type_2"/>
</dbReference>
<dbReference type="Gene3D" id="3.65.10.20">
    <property type="entry name" value="RNA 3'-terminal phosphate cyclase domain"/>
    <property type="match status" value="1"/>
</dbReference>
<organism evidence="7 8">
    <name type="scientific">Tetraparma gracilis</name>
    <dbReference type="NCBI Taxonomy" id="2962635"/>
    <lineage>
        <taxon>Eukaryota</taxon>
        <taxon>Sar</taxon>
        <taxon>Stramenopiles</taxon>
        <taxon>Ochrophyta</taxon>
        <taxon>Bolidophyceae</taxon>
        <taxon>Parmales</taxon>
        <taxon>Triparmaceae</taxon>
        <taxon>Tetraparma</taxon>
    </lineage>
</organism>
<gene>
    <name evidence="7" type="ORF">TeGR_g2386</name>
</gene>
<dbReference type="Pfam" id="PF01137">
    <property type="entry name" value="RTC"/>
    <property type="match status" value="1"/>
</dbReference>
<evidence type="ECO:0000256" key="4">
    <source>
        <dbReference type="ARBA" id="ARBA00023242"/>
    </source>
</evidence>
<proteinExistence type="inferred from homology"/>
<feature type="domain" description="RNA 3'-terminal phosphate cyclase insert" evidence="6">
    <location>
        <begin position="182"/>
        <end position="283"/>
    </location>
</feature>
<dbReference type="PANTHER" id="PTHR11096">
    <property type="entry name" value="RNA 3' TERMINAL PHOSPHATE CYCLASE"/>
    <property type="match status" value="1"/>
</dbReference>
<evidence type="ECO:0000256" key="1">
    <source>
        <dbReference type="ARBA" id="ARBA00004604"/>
    </source>
</evidence>
<dbReference type="PROSITE" id="PS01287">
    <property type="entry name" value="RTC"/>
    <property type="match status" value="1"/>
</dbReference>
<dbReference type="InterPro" id="IPR013791">
    <property type="entry name" value="RNA3'-term_phos_cycl_insert"/>
</dbReference>
<sequence>MSPPLRLSGPSSFRLHLCLSLLTSKPLLFTSVRPSALNPGFLPCEISFLRLLCSLSNGTQVELNTTGTQLRFLPGTITGGRVSHACDASCGIGWYLEYVLPLLPFGKADAHLELTGVTDGGNEELSCDYLASSHLRLLREFGVGTDEDGIPLEISIPTRGFKPLGGGTVTVVVRTLKSISLTDPGLIKRVRGTSITSRVPATSSSRAATTAKGCFLKLLPDVQIATSSHSGRSGTGPSPGMKVVLRAESTTGAVLTAEYALGGVRETAEDVGSTAAALLLDEVQRGGAVDAGASPMCFLLMAAGPEEIGRVRIGVLTRAGIRVLREIKRYTGVEMKVEGAAGGGGEGEGGGGGGVKVTAMGMGLRNTAKRVT</sequence>
<keyword evidence="3" id="KW-0690">Ribosome biogenesis</keyword>
<dbReference type="InterPro" id="IPR036553">
    <property type="entry name" value="RPTC_insert"/>
</dbReference>
<keyword evidence="8" id="KW-1185">Reference proteome</keyword>
<dbReference type="InterPro" id="IPR020719">
    <property type="entry name" value="RNA3'_term_phos_cycl-like_CS"/>
</dbReference>
<keyword evidence="4" id="KW-0539">Nucleus</keyword>
<reference evidence="7 8" key="1">
    <citation type="journal article" date="2023" name="Commun. Biol.">
        <title>Genome analysis of Parmales, the sister group of diatoms, reveals the evolutionary specialization of diatoms from phago-mixotrophs to photoautotrophs.</title>
        <authorList>
            <person name="Ban H."/>
            <person name="Sato S."/>
            <person name="Yoshikawa S."/>
            <person name="Yamada K."/>
            <person name="Nakamura Y."/>
            <person name="Ichinomiya M."/>
            <person name="Sato N."/>
            <person name="Blanc-Mathieu R."/>
            <person name="Endo H."/>
            <person name="Kuwata A."/>
            <person name="Ogata H."/>
        </authorList>
    </citation>
    <scope>NUCLEOTIDE SEQUENCE [LARGE SCALE GENOMIC DNA]</scope>
</reference>
<accession>A0ABQ6M8J6</accession>
<evidence type="ECO:0000256" key="3">
    <source>
        <dbReference type="ARBA" id="ARBA00022517"/>
    </source>
</evidence>
<dbReference type="SUPFAM" id="SSF55205">
    <property type="entry name" value="EPT/RTPC-like"/>
    <property type="match status" value="1"/>
</dbReference>
<protein>
    <submittedName>
        <fullName evidence="7">Uncharacterized protein</fullName>
    </submittedName>
</protein>
<feature type="domain" description="RNA 3'-terminal phosphate cyclase" evidence="5">
    <location>
        <begin position="8"/>
        <end position="337"/>
    </location>
</feature>
<dbReference type="InterPro" id="IPR023797">
    <property type="entry name" value="RNA3'_phos_cyclase_dom"/>
</dbReference>